<evidence type="ECO:0008006" key="4">
    <source>
        <dbReference type="Google" id="ProtNLM"/>
    </source>
</evidence>
<evidence type="ECO:0000256" key="1">
    <source>
        <dbReference type="SAM" id="SignalP"/>
    </source>
</evidence>
<dbReference type="Pfam" id="PF12276">
    <property type="entry name" value="DUF3617"/>
    <property type="match status" value="1"/>
</dbReference>
<dbReference type="KEGG" id="cmet:K6K41_20715"/>
<feature type="signal peptide" evidence="1">
    <location>
        <begin position="1"/>
        <end position="25"/>
    </location>
</feature>
<organism evidence="2 3">
    <name type="scientific">Chenggangzhangella methanolivorans</name>
    <dbReference type="NCBI Taxonomy" id="1437009"/>
    <lineage>
        <taxon>Bacteria</taxon>
        <taxon>Pseudomonadati</taxon>
        <taxon>Pseudomonadota</taxon>
        <taxon>Alphaproteobacteria</taxon>
        <taxon>Hyphomicrobiales</taxon>
        <taxon>Methylopilaceae</taxon>
        <taxon>Chenggangzhangella</taxon>
    </lineage>
</organism>
<protein>
    <recommendedName>
        <fullName evidence="4">DUF3617 family protein</fullName>
    </recommendedName>
</protein>
<accession>A0A9E6R7E3</accession>
<dbReference type="RefSeq" id="WP_261402257.1">
    <property type="nucleotide sequence ID" value="NZ_CP081869.1"/>
</dbReference>
<dbReference type="EMBL" id="CP081869">
    <property type="protein sequence ID" value="QZN99214.1"/>
    <property type="molecule type" value="Genomic_DNA"/>
</dbReference>
<keyword evidence="3" id="KW-1185">Reference proteome</keyword>
<dbReference type="InterPro" id="IPR022061">
    <property type="entry name" value="DUF3617"/>
</dbReference>
<reference evidence="2" key="1">
    <citation type="submission" date="2021-08" db="EMBL/GenBank/DDBJ databases">
        <authorList>
            <person name="Zhang H."/>
            <person name="Xu M."/>
            <person name="Yu Z."/>
            <person name="Yang L."/>
            <person name="Cai Y."/>
        </authorList>
    </citation>
    <scope>NUCLEOTIDE SEQUENCE</scope>
    <source>
        <strain evidence="2">CHL1</strain>
    </source>
</reference>
<sequence>MTPTAGLRTALAAALLMAAPGLASADISSVPKRAPGLWETMTITDAGRTGAKECIDAATDRLVLQLTSVLTCKNNDFKRTADGYAAGAVCSSGGLSVDNKVTVTGDFETYARAQALTTMRSDGGDAGLNRTFSTAIETAASAIASPARSPATSSCRTARRCTSTLRGARNQSAVVNAPRRRPLPARARGTPCSPRPVAGLFGVEPARRLVGSGALLVGELALAHHGQREPAAEHDHAGHCAENPENFASAVHHGSNSA</sequence>
<feature type="chain" id="PRO_5039733004" description="DUF3617 family protein" evidence="1">
    <location>
        <begin position="26"/>
        <end position="258"/>
    </location>
</feature>
<dbReference type="AlphaFoldDB" id="A0A9E6R7E3"/>
<gene>
    <name evidence="2" type="ORF">K6K41_20715</name>
</gene>
<keyword evidence="1" id="KW-0732">Signal</keyword>
<dbReference type="Proteomes" id="UP000825701">
    <property type="component" value="Chromosome"/>
</dbReference>
<evidence type="ECO:0000313" key="3">
    <source>
        <dbReference type="Proteomes" id="UP000825701"/>
    </source>
</evidence>
<evidence type="ECO:0000313" key="2">
    <source>
        <dbReference type="EMBL" id="QZN99214.1"/>
    </source>
</evidence>
<name>A0A9E6R7E3_9HYPH</name>
<proteinExistence type="predicted"/>